<proteinExistence type="predicted"/>
<reference evidence="2 3" key="1">
    <citation type="journal article" date="2020" name="Mol. Biol. Evol.">
        <title>Distinct Expression and Methylation Patterns for Genes with Different Fates following a Single Whole-Genome Duplication in Flowering Plants.</title>
        <authorList>
            <person name="Shi T."/>
            <person name="Rahmani R.S."/>
            <person name="Gugger P.F."/>
            <person name="Wang M."/>
            <person name="Li H."/>
            <person name="Zhang Y."/>
            <person name="Li Z."/>
            <person name="Wang Q."/>
            <person name="Van de Peer Y."/>
            <person name="Marchal K."/>
            <person name="Chen J."/>
        </authorList>
    </citation>
    <scope>NUCLEOTIDE SEQUENCE [LARGE SCALE GENOMIC DNA]</scope>
    <source>
        <tissue evidence="2">Leaf</tissue>
    </source>
</reference>
<accession>A0A822Y3F9</accession>
<protein>
    <submittedName>
        <fullName evidence="2">Uncharacterized protein</fullName>
    </submittedName>
</protein>
<organism evidence="2 3">
    <name type="scientific">Nelumbo nucifera</name>
    <name type="common">Sacred lotus</name>
    <dbReference type="NCBI Taxonomy" id="4432"/>
    <lineage>
        <taxon>Eukaryota</taxon>
        <taxon>Viridiplantae</taxon>
        <taxon>Streptophyta</taxon>
        <taxon>Embryophyta</taxon>
        <taxon>Tracheophyta</taxon>
        <taxon>Spermatophyta</taxon>
        <taxon>Magnoliopsida</taxon>
        <taxon>Proteales</taxon>
        <taxon>Nelumbonaceae</taxon>
        <taxon>Nelumbo</taxon>
    </lineage>
</organism>
<comment type="caution">
    <text evidence="2">The sequence shown here is derived from an EMBL/GenBank/DDBJ whole genome shotgun (WGS) entry which is preliminary data.</text>
</comment>
<evidence type="ECO:0000313" key="3">
    <source>
        <dbReference type="Proteomes" id="UP000607653"/>
    </source>
</evidence>
<feature type="compositionally biased region" description="Basic and acidic residues" evidence="1">
    <location>
        <begin position="9"/>
        <end position="29"/>
    </location>
</feature>
<dbReference type="AlphaFoldDB" id="A0A822Y3F9"/>
<evidence type="ECO:0000313" key="2">
    <source>
        <dbReference type="EMBL" id="DAD26533.1"/>
    </source>
</evidence>
<keyword evidence="3" id="KW-1185">Reference proteome</keyword>
<feature type="region of interest" description="Disordered" evidence="1">
    <location>
        <begin position="1"/>
        <end position="29"/>
    </location>
</feature>
<gene>
    <name evidence="2" type="ORF">HUJ06_028001</name>
</gene>
<dbReference type="Proteomes" id="UP000607653">
    <property type="component" value="Unassembled WGS sequence"/>
</dbReference>
<evidence type="ECO:0000256" key="1">
    <source>
        <dbReference type="SAM" id="MobiDB-lite"/>
    </source>
</evidence>
<name>A0A822Y3F9_NELNU</name>
<dbReference type="EMBL" id="DUZY01000002">
    <property type="protein sequence ID" value="DAD26533.1"/>
    <property type="molecule type" value="Genomic_DNA"/>
</dbReference>
<sequence>MGYEVLPDSGREPLKKAEQPELRRSALESRVPRDLLQNRFVVGNNFQMKQPCQTNFGSNVISNAARDNAALPQKTKTRAIKISEPMPIRIHMESTLAK</sequence>